<name>A0A926NC64_9BACL</name>
<evidence type="ECO:0000313" key="1">
    <source>
        <dbReference type="EMBL" id="MBD1373882.1"/>
    </source>
</evidence>
<keyword evidence="2" id="KW-1185">Reference proteome</keyword>
<sequence length="47" mass="5798">METEQKTLTLDEVIQRLEKLDMIDEKRKKWLVSFAIRSIIRTRYKED</sequence>
<dbReference type="AlphaFoldDB" id="A0A926NC64"/>
<dbReference type="Proteomes" id="UP000661691">
    <property type="component" value="Unassembled WGS sequence"/>
</dbReference>
<gene>
    <name evidence="1" type="ORF">IC620_16175</name>
</gene>
<accession>A0A926NC64</accession>
<dbReference type="RefSeq" id="WP_191142841.1">
    <property type="nucleotide sequence ID" value="NZ_JACXAH010000043.1"/>
</dbReference>
<organism evidence="1 2">
    <name type="scientific">Polycladospora coralii</name>
    <dbReference type="NCBI Taxonomy" id="2771432"/>
    <lineage>
        <taxon>Bacteria</taxon>
        <taxon>Bacillati</taxon>
        <taxon>Bacillota</taxon>
        <taxon>Bacilli</taxon>
        <taxon>Bacillales</taxon>
        <taxon>Thermoactinomycetaceae</taxon>
        <taxon>Polycladospora</taxon>
    </lineage>
</organism>
<dbReference type="EMBL" id="JACXAH010000043">
    <property type="protein sequence ID" value="MBD1373882.1"/>
    <property type="molecule type" value="Genomic_DNA"/>
</dbReference>
<protein>
    <submittedName>
        <fullName evidence="1">Uncharacterized protein</fullName>
    </submittedName>
</protein>
<proteinExistence type="predicted"/>
<evidence type="ECO:0000313" key="2">
    <source>
        <dbReference type="Proteomes" id="UP000661691"/>
    </source>
</evidence>
<comment type="caution">
    <text evidence="1">The sequence shown here is derived from an EMBL/GenBank/DDBJ whole genome shotgun (WGS) entry which is preliminary data.</text>
</comment>
<reference evidence="1" key="1">
    <citation type="submission" date="2020-09" db="EMBL/GenBank/DDBJ databases">
        <title>A novel bacterium of genus Hazenella, isolated from South China Sea.</title>
        <authorList>
            <person name="Huang H."/>
            <person name="Mo K."/>
            <person name="Hu Y."/>
        </authorList>
    </citation>
    <scope>NUCLEOTIDE SEQUENCE</scope>
    <source>
        <strain evidence="1">IB182357</strain>
    </source>
</reference>